<keyword evidence="1" id="KW-1133">Transmembrane helix</keyword>
<gene>
    <name evidence="2" type="ORF">T07_7510</name>
</gene>
<feature type="non-terminal residue" evidence="2">
    <location>
        <position position="349"/>
    </location>
</feature>
<proteinExistence type="predicted"/>
<evidence type="ECO:0000313" key="3">
    <source>
        <dbReference type="Proteomes" id="UP000054630"/>
    </source>
</evidence>
<dbReference type="Proteomes" id="UP000054630">
    <property type="component" value="Unassembled WGS sequence"/>
</dbReference>
<protein>
    <submittedName>
        <fullName evidence="2">Uncharacterized protein</fullName>
    </submittedName>
</protein>
<comment type="caution">
    <text evidence="2">The sequence shown here is derived from an EMBL/GenBank/DDBJ whole genome shotgun (WGS) entry which is preliminary data.</text>
</comment>
<sequence>MKNKRRQEISLFEVIYVFRLILVLFGIRHPYMTEWHEAYNLEKLLIYMIQFGPDDQAGYGSAEARSSYWWCVILVSDRWRCDLSWYLSLARFRLIVHSRQMTSSRRLSDRKVKPVGNDRAETNRRLPTRPLCHKVYYTRAQFCTQNSRSLLAAVKFHVKHEDSEAEMFSCGKIGNLWTYGEQSQRLYHFAYSTVEVQIHGNLQKSIIQLRVFQSWQRETQMVTTLLFTYSQHGCDRCTVFQGLYAMYKLFKNFEQYVQLMSVTLQQTVEFWTSDEIIAAVSTQQENCRHKPSIKIKAFDACCNILLHKRPSLRLQRHWELMMCKSTYICPSEAASPSMEVPFVMYYSNA</sequence>
<evidence type="ECO:0000313" key="2">
    <source>
        <dbReference type="EMBL" id="KRX18779.1"/>
    </source>
</evidence>
<feature type="transmembrane region" description="Helical" evidence="1">
    <location>
        <begin position="9"/>
        <end position="27"/>
    </location>
</feature>
<name>A0A0V0RWE5_9BILA</name>
<dbReference type="OrthoDB" id="5920286at2759"/>
<organism evidence="2 3">
    <name type="scientific">Trichinella nelsoni</name>
    <dbReference type="NCBI Taxonomy" id="6336"/>
    <lineage>
        <taxon>Eukaryota</taxon>
        <taxon>Metazoa</taxon>
        <taxon>Ecdysozoa</taxon>
        <taxon>Nematoda</taxon>
        <taxon>Enoplea</taxon>
        <taxon>Dorylaimia</taxon>
        <taxon>Trichinellida</taxon>
        <taxon>Trichinellidae</taxon>
        <taxon>Trichinella</taxon>
    </lineage>
</organism>
<keyword evidence="1" id="KW-0812">Transmembrane</keyword>
<keyword evidence="3" id="KW-1185">Reference proteome</keyword>
<evidence type="ECO:0000256" key="1">
    <source>
        <dbReference type="SAM" id="Phobius"/>
    </source>
</evidence>
<reference evidence="2 3" key="1">
    <citation type="submission" date="2015-01" db="EMBL/GenBank/DDBJ databases">
        <title>Evolution of Trichinella species and genotypes.</title>
        <authorList>
            <person name="Korhonen P.K."/>
            <person name="Edoardo P."/>
            <person name="Giuseppe L.R."/>
            <person name="Gasser R.B."/>
        </authorList>
    </citation>
    <scope>NUCLEOTIDE SEQUENCE [LARGE SCALE GENOMIC DNA]</scope>
    <source>
        <strain evidence="2">ISS37</strain>
    </source>
</reference>
<accession>A0A0V0RWE5</accession>
<keyword evidence="1" id="KW-0472">Membrane</keyword>
<dbReference type="EMBL" id="JYDL01000068">
    <property type="protein sequence ID" value="KRX18779.1"/>
    <property type="molecule type" value="Genomic_DNA"/>
</dbReference>
<dbReference type="AlphaFoldDB" id="A0A0V0RWE5"/>